<accession>A0A9Q8SWH7</accession>
<evidence type="ECO:0000259" key="3">
    <source>
        <dbReference type="PROSITE" id="PS51035"/>
    </source>
</evidence>
<feature type="compositionally biased region" description="Polar residues" evidence="1">
    <location>
        <begin position="643"/>
        <end position="652"/>
    </location>
</feature>
<dbReference type="InterPro" id="IPR036533">
    <property type="entry name" value="BAG_dom_sf"/>
</dbReference>
<feature type="region of interest" description="Disordered" evidence="1">
    <location>
        <begin position="209"/>
        <end position="244"/>
    </location>
</feature>
<organism evidence="4 5">
    <name type="scientific">Colletotrichum lupini</name>
    <dbReference type="NCBI Taxonomy" id="145971"/>
    <lineage>
        <taxon>Eukaryota</taxon>
        <taxon>Fungi</taxon>
        <taxon>Dikarya</taxon>
        <taxon>Ascomycota</taxon>
        <taxon>Pezizomycotina</taxon>
        <taxon>Sordariomycetes</taxon>
        <taxon>Hypocreomycetidae</taxon>
        <taxon>Glomerellales</taxon>
        <taxon>Glomerellaceae</taxon>
        <taxon>Colletotrichum</taxon>
        <taxon>Colletotrichum acutatum species complex</taxon>
    </lineage>
</organism>
<dbReference type="PROSITE" id="PS51035">
    <property type="entry name" value="BAG"/>
    <property type="match status" value="1"/>
</dbReference>
<feature type="region of interest" description="Disordered" evidence="1">
    <location>
        <begin position="592"/>
        <end position="680"/>
    </location>
</feature>
<gene>
    <name evidence="4" type="ORF">CLUP02_09537</name>
</gene>
<dbReference type="GO" id="GO:0051087">
    <property type="term" value="F:protein-folding chaperone binding"/>
    <property type="evidence" value="ECO:0007669"/>
    <property type="project" value="InterPro"/>
</dbReference>
<dbReference type="GO" id="GO:0005681">
    <property type="term" value="C:spliceosomal complex"/>
    <property type="evidence" value="ECO:0007669"/>
    <property type="project" value="TreeGrafter"/>
</dbReference>
<reference evidence="4" key="1">
    <citation type="journal article" date="2021" name="Mol. Plant Microbe Interact.">
        <title>Complete Genome Sequence of the Plant-Pathogenic Fungus Colletotrichum lupini.</title>
        <authorList>
            <person name="Baroncelli R."/>
            <person name="Pensec F."/>
            <person name="Da Lio D."/>
            <person name="Boufleur T."/>
            <person name="Vicente I."/>
            <person name="Sarrocco S."/>
            <person name="Picot A."/>
            <person name="Baraldi E."/>
            <person name="Sukno S."/>
            <person name="Thon M."/>
            <person name="Le Floch G."/>
        </authorList>
    </citation>
    <scope>NUCLEOTIDE SEQUENCE</scope>
    <source>
        <strain evidence="4">IMI 504893</strain>
    </source>
</reference>
<feature type="compositionally biased region" description="Basic and acidic residues" evidence="1">
    <location>
        <begin position="701"/>
        <end position="713"/>
    </location>
</feature>
<feature type="compositionally biased region" description="Gly residues" evidence="1">
    <location>
        <begin position="609"/>
        <end position="622"/>
    </location>
</feature>
<dbReference type="PROSITE" id="PS50053">
    <property type="entry name" value="UBIQUITIN_2"/>
    <property type="match status" value="1"/>
</dbReference>
<dbReference type="Gene3D" id="3.10.20.90">
    <property type="entry name" value="Phosphatidylinositol 3-kinase Catalytic Subunit, Chain A, domain 1"/>
    <property type="match status" value="1"/>
</dbReference>
<dbReference type="SUPFAM" id="SSF63491">
    <property type="entry name" value="BAG domain"/>
    <property type="match status" value="1"/>
</dbReference>
<keyword evidence="5" id="KW-1185">Reference proteome</keyword>
<feature type="compositionally biased region" description="Polar residues" evidence="1">
    <location>
        <begin position="659"/>
        <end position="668"/>
    </location>
</feature>
<protein>
    <submittedName>
        <fullName evidence="4">BAG domain-containing protein</fullName>
    </submittedName>
</protein>
<dbReference type="RefSeq" id="XP_049145659.1">
    <property type="nucleotide sequence ID" value="XM_049288515.1"/>
</dbReference>
<evidence type="ECO:0000259" key="2">
    <source>
        <dbReference type="PROSITE" id="PS50053"/>
    </source>
</evidence>
<dbReference type="EMBL" id="CP019477">
    <property type="protein sequence ID" value="UQC84041.1"/>
    <property type="molecule type" value="Genomic_DNA"/>
</dbReference>
<proteinExistence type="predicted"/>
<feature type="compositionally biased region" description="Acidic residues" evidence="1">
    <location>
        <begin position="592"/>
        <end position="605"/>
    </location>
</feature>
<dbReference type="AlphaFoldDB" id="A0A9Q8SWH7"/>
<evidence type="ECO:0000313" key="5">
    <source>
        <dbReference type="Proteomes" id="UP000830671"/>
    </source>
</evidence>
<feature type="compositionally biased region" description="Basic residues" evidence="1">
    <location>
        <begin position="627"/>
        <end position="641"/>
    </location>
</feature>
<dbReference type="GeneID" id="73343525"/>
<dbReference type="Gene3D" id="1.20.58.120">
    <property type="entry name" value="BAG domain"/>
    <property type="match status" value="1"/>
</dbReference>
<dbReference type="InterPro" id="IPR039690">
    <property type="entry name" value="SNRNP25"/>
</dbReference>
<dbReference type="Pfam" id="PF02179">
    <property type="entry name" value="BAG"/>
    <property type="match status" value="1"/>
</dbReference>
<feature type="region of interest" description="Disordered" evidence="1">
    <location>
        <begin position="170"/>
        <end position="195"/>
    </location>
</feature>
<dbReference type="PANTHER" id="PTHR14942:SF0">
    <property type="entry name" value="U11_U12 SMALL NUCLEAR RIBONUCLEOPROTEIN 25 KDA PROTEIN"/>
    <property type="match status" value="1"/>
</dbReference>
<feature type="compositionally biased region" description="Basic residues" evidence="1">
    <location>
        <begin position="170"/>
        <end position="182"/>
    </location>
</feature>
<dbReference type="GO" id="GO:0000398">
    <property type="term" value="P:mRNA splicing, via spliceosome"/>
    <property type="evidence" value="ECO:0007669"/>
    <property type="project" value="InterPro"/>
</dbReference>
<dbReference type="PANTHER" id="PTHR14942">
    <property type="entry name" value="U11/U12 SMALL NUCLEAR RIBONUCLEOPROTEIN 25 KDA PROTEIN"/>
    <property type="match status" value="1"/>
</dbReference>
<dbReference type="InterPro" id="IPR029071">
    <property type="entry name" value="Ubiquitin-like_domsf"/>
</dbReference>
<dbReference type="Proteomes" id="UP000830671">
    <property type="component" value="Chromosome 5"/>
</dbReference>
<dbReference type="KEGG" id="clup:CLUP02_09537"/>
<dbReference type="SMART" id="SM00264">
    <property type="entry name" value="BAG"/>
    <property type="match status" value="1"/>
</dbReference>
<feature type="domain" description="BAG" evidence="3">
    <location>
        <begin position="692"/>
        <end position="757"/>
    </location>
</feature>
<feature type="region of interest" description="Disordered" evidence="1">
    <location>
        <begin position="484"/>
        <end position="503"/>
    </location>
</feature>
<dbReference type="SUPFAM" id="SSF54236">
    <property type="entry name" value="Ubiquitin-like"/>
    <property type="match status" value="1"/>
</dbReference>
<sequence length="759" mass="83816">MGQRCGRGMAAGLGLKVRRDYSRVPASIGCSPNRSQLLIPPAPVVVVQRILEDCFAYTKNYLKPLLTGPSQPDIQTITTQKGPVAPSLGPANDTGSFLGAHPRHSLPLQPARFFLEPPLHIHFHASPSRNLTQHHHFRPLTSRRRPQLSAVILSEPHSLTRSLTQNRTLRRIPARRPHHRLFAHPPPTRTPKADSALPSLQSCFYSLTKANEPPPGSLTQAGDRPRQLEPDRNSRRPKQPSTRIEQNRTARLLLSLFYFPLPHCFCSLLLSWCCCIASTPFPSKDLTRACAVLAPYCTTCLAAERPDLRTPRVGKFQTRASPRHPTPTINISLPSATIPITAVAFDLASLHLFSPPPPPPPSHPLFSLSRFSVLSFKDRLLPPRWLPVSLFWHLLVYLDKSIASLAKAIANYSGYISDTTGIDPNLILYSTIGCILLAVPFTMSRYGWSTNREQISPYGSTLSGVPDVTDEDFSYITTEDLQSTSLGSSVPTRSYAHNPRSRGSVPDDDILLIKNKGITYPAHFPAYAIGDGKLRVRDVRDRVSVLLELSERRGRRVKLLYKGRQLKEPAAPVRDYGVKNNSEVMVVLPEGEVDAESSDDSDEEMVVVGGDGGSAVGSNGGTDDGKKRRGKKKGRKSKKRSSNTSPRDSASNLGVPGQERQSSPSPSKANGPHAKLDAIAAKFEADLRQPCEDYIASPPTDPKKREEEHRKLSETTMQHVLLKLDEVETEGDQDARMKRKALVQTVQDVLKRLDARLKA</sequence>
<feature type="region of interest" description="Disordered" evidence="1">
    <location>
        <begin position="692"/>
        <end position="717"/>
    </location>
</feature>
<dbReference type="InterPro" id="IPR000626">
    <property type="entry name" value="Ubiquitin-like_dom"/>
</dbReference>
<feature type="compositionally biased region" description="Basic and acidic residues" evidence="1">
    <location>
        <begin position="223"/>
        <end position="234"/>
    </location>
</feature>
<dbReference type="InterPro" id="IPR003103">
    <property type="entry name" value="BAG_domain"/>
</dbReference>
<feature type="domain" description="Ubiquitin-like" evidence="2">
    <location>
        <begin position="536"/>
        <end position="588"/>
    </location>
</feature>
<name>A0A9Q8SWH7_9PEZI</name>
<evidence type="ECO:0000313" key="4">
    <source>
        <dbReference type="EMBL" id="UQC84041.1"/>
    </source>
</evidence>
<evidence type="ECO:0000256" key="1">
    <source>
        <dbReference type="SAM" id="MobiDB-lite"/>
    </source>
</evidence>